<proteinExistence type="predicted"/>
<keyword evidence="2" id="KW-0762">Sugar transport</keyword>
<dbReference type="InterPro" id="IPR028250">
    <property type="entry name" value="DsbDN"/>
</dbReference>
<evidence type="ECO:0000313" key="3">
    <source>
        <dbReference type="Proteomes" id="UP000307244"/>
    </source>
</evidence>
<dbReference type="GO" id="GO:0045454">
    <property type="term" value="P:cell redox homeostasis"/>
    <property type="evidence" value="ECO:0007669"/>
    <property type="project" value="TreeGrafter"/>
</dbReference>
<gene>
    <name evidence="2" type="ORF">FA047_17235</name>
</gene>
<comment type="caution">
    <text evidence="2">The sequence shown here is derived from an EMBL/GenBank/DDBJ whole genome shotgun (WGS) entry which is preliminary data.</text>
</comment>
<dbReference type="PANTHER" id="PTHR32234">
    <property type="entry name" value="THIOL:DISULFIDE INTERCHANGE PROTEIN DSBD"/>
    <property type="match status" value="1"/>
</dbReference>
<evidence type="ECO:0000259" key="1">
    <source>
        <dbReference type="Pfam" id="PF11412"/>
    </source>
</evidence>
<feature type="domain" description="Thiol:disulfide interchange protein DsbD N-terminal" evidence="1">
    <location>
        <begin position="39"/>
        <end position="148"/>
    </location>
</feature>
<keyword evidence="3" id="KW-1185">Reference proteome</keyword>
<dbReference type="OrthoDB" id="767251at2"/>
<sequence>MDMKRILMNLGLMMLFVVLASGVSAQIQKPVKWSYAAKRTSSTTATLYLRAALDEGWHIYSTGQKDGGPQKTVFRFEPTKGYVLLGKLVEPKPKVRHEKVFDMDVQYFEKQVVFTQKIVLKAKQVLLKGTVEFMACTDTSCLPPDEVAFSIPVK</sequence>
<reference evidence="2 3" key="1">
    <citation type="submission" date="2019-04" db="EMBL/GenBank/DDBJ databases">
        <title>Pedobacter sp. RP-3-15 sp. nov., isolated from Arctic soil.</title>
        <authorList>
            <person name="Dahal R.H."/>
            <person name="Kim D.-U."/>
        </authorList>
    </citation>
    <scope>NUCLEOTIDE SEQUENCE [LARGE SCALE GENOMIC DNA]</scope>
    <source>
        <strain evidence="2 3">RP-3-15</strain>
    </source>
</reference>
<accession>A0A4U1CC71</accession>
<dbReference type="Proteomes" id="UP000307244">
    <property type="component" value="Unassembled WGS sequence"/>
</dbReference>
<dbReference type="Gene3D" id="2.60.40.1250">
    <property type="entry name" value="Thiol:disulfide interchange protein DsbD, N-terminal domain"/>
    <property type="match status" value="1"/>
</dbReference>
<name>A0A4U1CC71_9SPHI</name>
<protein>
    <submittedName>
        <fullName evidence="2">Sugar transporter</fullName>
    </submittedName>
</protein>
<organism evidence="2 3">
    <name type="scientific">Pedobacter frigoris</name>
    <dbReference type="NCBI Taxonomy" id="2571272"/>
    <lineage>
        <taxon>Bacteria</taxon>
        <taxon>Pseudomonadati</taxon>
        <taxon>Bacteroidota</taxon>
        <taxon>Sphingobacteriia</taxon>
        <taxon>Sphingobacteriales</taxon>
        <taxon>Sphingobacteriaceae</taxon>
        <taxon>Pedobacter</taxon>
    </lineage>
</organism>
<dbReference type="InterPro" id="IPR036929">
    <property type="entry name" value="DsbDN_sf"/>
</dbReference>
<dbReference type="GO" id="GO:0015035">
    <property type="term" value="F:protein-disulfide reductase activity"/>
    <property type="evidence" value="ECO:0007669"/>
    <property type="project" value="TreeGrafter"/>
</dbReference>
<dbReference type="AlphaFoldDB" id="A0A4U1CC71"/>
<dbReference type="EMBL" id="SWBQ01000005">
    <property type="protein sequence ID" value="TKC04329.1"/>
    <property type="molecule type" value="Genomic_DNA"/>
</dbReference>
<evidence type="ECO:0000313" key="2">
    <source>
        <dbReference type="EMBL" id="TKC04329.1"/>
    </source>
</evidence>
<dbReference type="PANTHER" id="PTHR32234:SF0">
    <property type="entry name" value="THIOL:DISULFIDE INTERCHANGE PROTEIN DSBD"/>
    <property type="match status" value="1"/>
</dbReference>
<keyword evidence="2" id="KW-0813">Transport</keyword>
<dbReference type="Pfam" id="PF11412">
    <property type="entry name" value="DsbD_N"/>
    <property type="match status" value="1"/>
</dbReference>